<protein>
    <submittedName>
        <fullName evidence="1">Uncharacterized protein</fullName>
    </submittedName>
</protein>
<dbReference type="EMBL" id="AP019298">
    <property type="protein sequence ID" value="BBG98142.1"/>
    <property type="molecule type" value="Genomic_DNA"/>
</dbReference>
<reference evidence="1" key="1">
    <citation type="journal article" date="2019" name="Science">
        <title>Mutation of a bHLH transcription factor allowed almond domestication.</title>
        <authorList>
            <person name="Sanchez-Perez R."/>
            <person name="Pavan S."/>
            <person name="Mazzeo R."/>
            <person name="Moldovan C."/>
            <person name="Aiese Cigliano R."/>
            <person name="Del Cueto J."/>
            <person name="Ricciardi F."/>
            <person name="Lotti C."/>
            <person name="Ricciardi L."/>
            <person name="Dicenta F."/>
            <person name="Lopez-Marques R.L."/>
            <person name="Lindberg Moller B."/>
        </authorList>
    </citation>
    <scope>NUCLEOTIDE SEQUENCE</scope>
</reference>
<accession>A0A4Y1R248</accession>
<proteinExistence type="predicted"/>
<dbReference type="AlphaFoldDB" id="A0A4Y1R248"/>
<name>A0A4Y1R248_PRUDU</name>
<gene>
    <name evidence="1" type="ORF">Prudu_007468</name>
</gene>
<evidence type="ECO:0000313" key="1">
    <source>
        <dbReference type="EMBL" id="BBG98142.1"/>
    </source>
</evidence>
<sequence length="70" mass="8335">MRMGSYEIWARDQRAPRFTNAPESDQRFCRQSLEYVGDDVFRKLHLVWVRVLRVALCKAAHLSLKSHRTM</sequence>
<organism evidence="1">
    <name type="scientific">Prunus dulcis</name>
    <name type="common">Almond</name>
    <name type="synonym">Amygdalus dulcis</name>
    <dbReference type="NCBI Taxonomy" id="3755"/>
    <lineage>
        <taxon>Eukaryota</taxon>
        <taxon>Viridiplantae</taxon>
        <taxon>Streptophyta</taxon>
        <taxon>Embryophyta</taxon>
        <taxon>Tracheophyta</taxon>
        <taxon>Spermatophyta</taxon>
        <taxon>Magnoliopsida</taxon>
        <taxon>eudicotyledons</taxon>
        <taxon>Gunneridae</taxon>
        <taxon>Pentapetalae</taxon>
        <taxon>rosids</taxon>
        <taxon>fabids</taxon>
        <taxon>Rosales</taxon>
        <taxon>Rosaceae</taxon>
        <taxon>Amygdaloideae</taxon>
        <taxon>Amygdaleae</taxon>
        <taxon>Prunus</taxon>
    </lineage>
</organism>